<dbReference type="InterPro" id="IPR005119">
    <property type="entry name" value="LysR_subst-bd"/>
</dbReference>
<dbReference type="Gene3D" id="3.40.190.10">
    <property type="entry name" value="Periplasmic binding protein-like II"/>
    <property type="match status" value="2"/>
</dbReference>
<dbReference type="SUPFAM" id="SSF53850">
    <property type="entry name" value="Periplasmic binding protein-like II"/>
    <property type="match status" value="1"/>
</dbReference>
<protein>
    <submittedName>
        <fullName evidence="6">Transcriptional regulator GcvA</fullName>
    </submittedName>
</protein>
<dbReference type="PRINTS" id="PR00039">
    <property type="entry name" value="HTHLYSR"/>
</dbReference>
<dbReference type="Pfam" id="PF00126">
    <property type="entry name" value="HTH_1"/>
    <property type="match status" value="1"/>
</dbReference>
<dbReference type="AlphaFoldDB" id="A0A6L5Z4A9"/>
<evidence type="ECO:0000256" key="2">
    <source>
        <dbReference type="ARBA" id="ARBA00023015"/>
    </source>
</evidence>
<dbReference type="FunFam" id="1.10.10.10:FF:000038">
    <property type="entry name" value="Glycine cleavage system transcriptional activator"/>
    <property type="match status" value="1"/>
</dbReference>
<evidence type="ECO:0000313" key="6">
    <source>
        <dbReference type="EMBL" id="MSU91287.1"/>
    </source>
</evidence>
<dbReference type="Proteomes" id="UP000474957">
    <property type="component" value="Unassembled WGS sequence"/>
</dbReference>
<dbReference type="PANTHER" id="PTHR30537:SF26">
    <property type="entry name" value="GLYCINE CLEAVAGE SYSTEM TRANSCRIPTIONAL ACTIVATOR"/>
    <property type="match status" value="1"/>
</dbReference>
<keyword evidence="2" id="KW-0805">Transcription regulation</keyword>
<dbReference type="InterPro" id="IPR000847">
    <property type="entry name" value="LysR_HTH_N"/>
</dbReference>
<evidence type="ECO:0000256" key="1">
    <source>
        <dbReference type="ARBA" id="ARBA00009437"/>
    </source>
</evidence>
<dbReference type="SUPFAM" id="SSF46785">
    <property type="entry name" value="Winged helix' DNA-binding domain"/>
    <property type="match status" value="1"/>
</dbReference>
<dbReference type="InterPro" id="IPR036388">
    <property type="entry name" value="WH-like_DNA-bd_sf"/>
</dbReference>
<dbReference type="GO" id="GO:0006351">
    <property type="term" value="P:DNA-templated transcription"/>
    <property type="evidence" value="ECO:0007669"/>
    <property type="project" value="TreeGrafter"/>
</dbReference>
<reference evidence="6 7" key="1">
    <citation type="submission" date="2019-10" db="EMBL/GenBank/DDBJ databases">
        <title>Cognatihalovulum marinum gen. nov. sp. nov., a new member of the family Rhodobacteraceae isolated from deep seawater of the Northwest Indian Ocean.</title>
        <authorList>
            <person name="Ruan C."/>
            <person name="Wang J."/>
            <person name="Zheng X."/>
            <person name="Song L."/>
            <person name="Zhu Y."/>
            <person name="Huang Y."/>
            <person name="Lu Z."/>
            <person name="Du W."/>
            <person name="Huang L."/>
            <person name="Dai X."/>
        </authorList>
    </citation>
    <scope>NUCLEOTIDE SEQUENCE [LARGE SCALE GENOMIC DNA]</scope>
    <source>
        <strain evidence="6 7">2CG4</strain>
    </source>
</reference>
<sequence length="308" mass="33515">MMSPLPPLTGLRAFEAAARHLSFKAAAEELHVTPAAISQQVRALEEFVGQPLFRRLTRALALTEAGAAAAPVLTEGFARLAEAAARMRSRPAARDRVLTISAAPSFASKWLLPRLERFRARHPEYEIRIDASDSLTRFDGTEDVDLALRYGRGHYGRLRADRLTGETAFPVCSPALASGTPPLRTPDDLCRHTLLHIAWTMQEPDAPSWPMWLRAAGVTGIDSEAGLRFSIDSMAVQAALEGHGVALVTRSLVADDLAAGRLVRPFPPGERDRTSFAYFLVYPPETAEQPKIAAFRAWVLDEVAAAGG</sequence>
<keyword evidence="3" id="KW-0238">DNA-binding</keyword>
<keyword evidence="4" id="KW-0804">Transcription</keyword>
<gene>
    <name evidence="6" type="primary">gcvA</name>
    <name evidence="6" type="ORF">GE300_17030</name>
</gene>
<dbReference type="CDD" id="cd08432">
    <property type="entry name" value="PBP2_GcdR_TrpI_HvrB_AmpR_like"/>
    <property type="match status" value="1"/>
</dbReference>
<keyword evidence="7" id="KW-1185">Reference proteome</keyword>
<evidence type="ECO:0000256" key="3">
    <source>
        <dbReference type="ARBA" id="ARBA00023125"/>
    </source>
</evidence>
<dbReference type="FunFam" id="3.40.190.10:FF:000017">
    <property type="entry name" value="Glycine cleavage system transcriptional activator"/>
    <property type="match status" value="1"/>
</dbReference>
<evidence type="ECO:0000313" key="7">
    <source>
        <dbReference type="Proteomes" id="UP000474957"/>
    </source>
</evidence>
<dbReference type="GO" id="GO:0043565">
    <property type="term" value="F:sequence-specific DNA binding"/>
    <property type="evidence" value="ECO:0007669"/>
    <property type="project" value="TreeGrafter"/>
</dbReference>
<accession>A0A6L5Z4A9</accession>
<dbReference type="EMBL" id="WIND01000017">
    <property type="protein sequence ID" value="MSU91287.1"/>
    <property type="molecule type" value="Genomic_DNA"/>
</dbReference>
<dbReference type="PANTHER" id="PTHR30537">
    <property type="entry name" value="HTH-TYPE TRANSCRIPTIONAL REGULATOR"/>
    <property type="match status" value="1"/>
</dbReference>
<dbReference type="Gene3D" id="1.10.10.10">
    <property type="entry name" value="Winged helix-like DNA-binding domain superfamily/Winged helix DNA-binding domain"/>
    <property type="match status" value="1"/>
</dbReference>
<dbReference type="InterPro" id="IPR058163">
    <property type="entry name" value="LysR-type_TF_proteobact-type"/>
</dbReference>
<dbReference type="GO" id="GO:0003700">
    <property type="term" value="F:DNA-binding transcription factor activity"/>
    <property type="evidence" value="ECO:0007669"/>
    <property type="project" value="InterPro"/>
</dbReference>
<dbReference type="Pfam" id="PF03466">
    <property type="entry name" value="LysR_substrate"/>
    <property type="match status" value="1"/>
</dbReference>
<dbReference type="InterPro" id="IPR036390">
    <property type="entry name" value="WH_DNA-bd_sf"/>
</dbReference>
<comment type="similarity">
    <text evidence="1">Belongs to the LysR transcriptional regulatory family.</text>
</comment>
<proteinExistence type="inferred from homology"/>
<comment type="caution">
    <text evidence="6">The sequence shown here is derived from an EMBL/GenBank/DDBJ whole genome shotgun (WGS) entry which is preliminary data.</text>
</comment>
<evidence type="ECO:0000256" key="4">
    <source>
        <dbReference type="ARBA" id="ARBA00023163"/>
    </source>
</evidence>
<evidence type="ECO:0000259" key="5">
    <source>
        <dbReference type="PROSITE" id="PS50931"/>
    </source>
</evidence>
<dbReference type="NCBIfam" id="NF008352">
    <property type="entry name" value="PRK11139.1"/>
    <property type="match status" value="1"/>
</dbReference>
<organism evidence="6 7">
    <name type="scientific">Halovulum marinum</name>
    <dbReference type="NCBI Taxonomy" id="2662447"/>
    <lineage>
        <taxon>Bacteria</taxon>
        <taxon>Pseudomonadati</taxon>
        <taxon>Pseudomonadota</taxon>
        <taxon>Alphaproteobacteria</taxon>
        <taxon>Rhodobacterales</taxon>
        <taxon>Paracoccaceae</taxon>
        <taxon>Halovulum</taxon>
    </lineage>
</organism>
<dbReference type="PROSITE" id="PS50931">
    <property type="entry name" value="HTH_LYSR"/>
    <property type="match status" value="1"/>
</dbReference>
<name>A0A6L5Z4A9_9RHOB</name>
<feature type="domain" description="HTH lysR-type" evidence="5">
    <location>
        <begin position="6"/>
        <end position="63"/>
    </location>
</feature>